<dbReference type="Proteomes" id="UP001189429">
    <property type="component" value="Unassembled WGS sequence"/>
</dbReference>
<reference evidence="1" key="1">
    <citation type="submission" date="2023-10" db="EMBL/GenBank/DDBJ databases">
        <authorList>
            <person name="Chen Y."/>
            <person name="Shah S."/>
            <person name="Dougan E. K."/>
            <person name="Thang M."/>
            <person name="Chan C."/>
        </authorList>
    </citation>
    <scope>NUCLEOTIDE SEQUENCE [LARGE SCALE GENOMIC DNA]</scope>
</reference>
<name>A0ABN9VQ45_9DINO</name>
<gene>
    <name evidence="1" type="ORF">PCOR1329_LOCUS60126</name>
</gene>
<comment type="caution">
    <text evidence="1">The sequence shown here is derived from an EMBL/GenBank/DDBJ whole genome shotgun (WGS) entry which is preliminary data.</text>
</comment>
<organism evidence="1 2">
    <name type="scientific">Prorocentrum cordatum</name>
    <dbReference type="NCBI Taxonomy" id="2364126"/>
    <lineage>
        <taxon>Eukaryota</taxon>
        <taxon>Sar</taxon>
        <taxon>Alveolata</taxon>
        <taxon>Dinophyceae</taxon>
        <taxon>Prorocentrales</taxon>
        <taxon>Prorocentraceae</taxon>
        <taxon>Prorocentrum</taxon>
    </lineage>
</organism>
<dbReference type="EMBL" id="CAUYUJ010017515">
    <property type="protein sequence ID" value="CAK0875450.1"/>
    <property type="molecule type" value="Genomic_DNA"/>
</dbReference>
<evidence type="ECO:0000313" key="1">
    <source>
        <dbReference type="EMBL" id="CAK0875450.1"/>
    </source>
</evidence>
<keyword evidence="2" id="KW-1185">Reference proteome</keyword>
<protein>
    <submittedName>
        <fullName evidence="1">Uncharacterized protein</fullName>
    </submittedName>
</protein>
<evidence type="ECO:0000313" key="2">
    <source>
        <dbReference type="Proteomes" id="UP001189429"/>
    </source>
</evidence>
<accession>A0ABN9VQ45</accession>
<sequence length="100" mass="10842">MSIASTSASGRGGHSAPWSRLGAEVGQHWFQPRRRWGGANVFRFRYVSLLGHLLQMCIDCRFLPPCPARLVSLAPIGGRPPSRVHLAHAVARILADGMAA</sequence>
<proteinExistence type="predicted"/>